<proteinExistence type="predicted"/>
<gene>
    <name evidence="1" type="ORF">BDR25DRAFT_279954</name>
</gene>
<dbReference type="Proteomes" id="UP000799755">
    <property type="component" value="Unassembled WGS sequence"/>
</dbReference>
<evidence type="ECO:0000313" key="2">
    <source>
        <dbReference type="Proteomes" id="UP000799755"/>
    </source>
</evidence>
<dbReference type="EMBL" id="MU003497">
    <property type="protein sequence ID" value="KAF2474584.1"/>
    <property type="molecule type" value="Genomic_DNA"/>
</dbReference>
<keyword evidence="2" id="KW-1185">Reference proteome</keyword>
<organism evidence="1 2">
    <name type="scientific">Lindgomyces ingoldianus</name>
    <dbReference type="NCBI Taxonomy" id="673940"/>
    <lineage>
        <taxon>Eukaryota</taxon>
        <taxon>Fungi</taxon>
        <taxon>Dikarya</taxon>
        <taxon>Ascomycota</taxon>
        <taxon>Pezizomycotina</taxon>
        <taxon>Dothideomycetes</taxon>
        <taxon>Pleosporomycetidae</taxon>
        <taxon>Pleosporales</taxon>
        <taxon>Lindgomycetaceae</taxon>
        <taxon>Lindgomyces</taxon>
    </lineage>
</organism>
<accession>A0ACB6R5N9</accession>
<name>A0ACB6R5N9_9PLEO</name>
<sequence length="295" mass="32404">MLGINYPSSDEEDVEATPNIQPKAEQSTQEDSCATLQTHPRPSSPARSGPDQGPSVTPASRDTDAGGTASTPQSPYSSYRSIVQNITLPTVPNFDIPPSPPGSPLLGPTKKFALFLDMKRKGQHFNKRMAGSSALQNPAHFQKLMGFAGLKDEDQYASTLPVGAAVPTAFPKSAYVEQLAQSQKEITKAKEKDKARVQREAIDFVPSTNSSESRKPAMLPGRGSSQSATERVMASLDRERSSSASSHDRDKRREPDRRGGRDDRPSKGRQRSRSRSPKRRRSMERNRGRESRWGI</sequence>
<reference evidence="1" key="1">
    <citation type="journal article" date="2020" name="Stud. Mycol.">
        <title>101 Dothideomycetes genomes: a test case for predicting lifestyles and emergence of pathogens.</title>
        <authorList>
            <person name="Haridas S."/>
            <person name="Albert R."/>
            <person name="Binder M."/>
            <person name="Bloem J."/>
            <person name="Labutti K."/>
            <person name="Salamov A."/>
            <person name="Andreopoulos B."/>
            <person name="Baker S."/>
            <person name="Barry K."/>
            <person name="Bills G."/>
            <person name="Bluhm B."/>
            <person name="Cannon C."/>
            <person name="Castanera R."/>
            <person name="Culley D."/>
            <person name="Daum C."/>
            <person name="Ezra D."/>
            <person name="Gonzalez J."/>
            <person name="Henrissat B."/>
            <person name="Kuo A."/>
            <person name="Liang C."/>
            <person name="Lipzen A."/>
            <person name="Lutzoni F."/>
            <person name="Magnuson J."/>
            <person name="Mondo S."/>
            <person name="Nolan M."/>
            <person name="Ohm R."/>
            <person name="Pangilinan J."/>
            <person name="Park H.-J."/>
            <person name="Ramirez L."/>
            <person name="Alfaro M."/>
            <person name="Sun H."/>
            <person name="Tritt A."/>
            <person name="Yoshinaga Y."/>
            <person name="Zwiers L.-H."/>
            <person name="Turgeon B."/>
            <person name="Goodwin S."/>
            <person name="Spatafora J."/>
            <person name="Crous P."/>
            <person name="Grigoriev I."/>
        </authorList>
    </citation>
    <scope>NUCLEOTIDE SEQUENCE</scope>
    <source>
        <strain evidence="1">ATCC 200398</strain>
    </source>
</reference>
<comment type="caution">
    <text evidence="1">The sequence shown here is derived from an EMBL/GenBank/DDBJ whole genome shotgun (WGS) entry which is preliminary data.</text>
</comment>
<evidence type="ECO:0000313" key="1">
    <source>
        <dbReference type="EMBL" id="KAF2474584.1"/>
    </source>
</evidence>
<protein>
    <submittedName>
        <fullName evidence="1">Uncharacterized protein</fullName>
    </submittedName>
</protein>